<organism evidence="1">
    <name type="scientific">Kingella negevensis</name>
    <dbReference type="NCBI Taxonomy" id="1522312"/>
    <lineage>
        <taxon>Bacteria</taxon>
        <taxon>Pseudomonadati</taxon>
        <taxon>Pseudomonadota</taxon>
        <taxon>Betaproteobacteria</taxon>
        <taxon>Neisseriales</taxon>
        <taxon>Neisseriaceae</taxon>
        <taxon>Kingella</taxon>
    </lineage>
</organism>
<gene>
    <name evidence="2" type="ORF">KEBURONENSIS_01039</name>
    <name evidence="1" type="ORF">KEBURONENSIS_01115</name>
</gene>
<dbReference type="RefSeq" id="WP_095062267.1">
    <property type="nucleotide sequence ID" value="NZ_FXUV02000017.1"/>
</dbReference>
<keyword evidence="3" id="KW-1185">Reference proteome</keyword>
<reference evidence="1" key="1">
    <citation type="submission" date="2017-05" db="EMBL/GenBank/DDBJ databases">
        <authorList>
            <person name="Song R."/>
            <person name="Chenine A.L."/>
            <person name="Ruprecht R.M."/>
        </authorList>
    </citation>
    <scope>NUCLEOTIDE SEQUENCE</scope>
    <source>
        <strain evidence="1">Kingella_eburonensis</strain>
    </source>
</reference>
<dbReference type="AlphaFoldDB" id="A0A238HFZ1"/>
<protein>
    <submittedName>
        <fullName evidence="1">Uncharacterized protein</fullName>
    </submittedName>
</protein>
<reference evidence="2 3" key="2">
    <citation type="submission" date="2017-06" db="EMBL/GenBank/DDBJ databases">
        <authorList>
            <person name="Kim H.J."/>
            <person name="Triplett B.A."/>
        </authorList>
    </citation>
    <scope>NUCLEOTIDE SEQUENCE [LARGE SCALE GENOMIC DNA]</scope>
    <source>
        <strain evidence="2">Kingella_eburonensis</strain>
    </source>
</reference>
<dbReference type="EMBL" id="FXUV01000015">
    <property type="protein sequence ID" value="SMQ12106.1"/>
    <property type="molecule type" value="Genomic_DNA"/>
</dbReference>
<evidence type="ECO:0000313" key="3">
    <source>
        <dbReference type="Proteomes" id="UP000215450"/>
    </source>
</evidence>
<sequence>MNFSNEQKLFNLYAQLGQIAFTEIRHLAFGRTSLHQNTPVFPKSVPTEALLQNLFVAGQLAEAMHNLPCNLHDGTYQQYLTLRNLWQFIEKNPNYADCFFPTIAEIIQLNHQELAEIDADFVATIAGKYRRLNE</sequence>
<dbReference type="Proteomes" id="UP000215450">
    <property type="component" value="Unassembled WGS sequence"/>
</dbReference>
<dbReference type="EMBL" id="FXUV02000017">
    <property type="protein sequence ID" value="SNB63144.1"/>
    <property type="molecule type" value="Genomic_DNA"/>
</dbReference>
<name>A0A238HFZ1_9NEIS</name>
<proteinExistence type="predicted"/>
<evidence type="ECO:0000313" key="1">
    <source>
        <dbReference type="EMBL" id="SMQ12106.1"/>
    </source>
</evidence>
<dbReference type="OrthoDB" id="9893790at2"/>
<accession>A0A238HFZ1</accession>
<evidence type="ECO:0000313" key="2">
    <source>
        <dbReference type="EMBL" id="SNB63144.1"/>
    </source>
</evidence>